<evidence type="ECO:0000313" key="2">
    <source>
        <dbReference type="EMBL" id="KKM85096.1"/>
    </source>
</evidence>
<name>A0A0F9LCU9_9ZZZZ</name>
<comment type="caution">
    <text evidence="2">The sequence shown here is derived from an EMBL/GenBank/DDBJ whole genome shotgun (WGS) entry which is preliminary data.</text>
</comment>
<reference evidence="2" key="1">
    <citation type="journal article" date="2015" name="Nature">
        <title>Complex archaea that bridge the gap between prokaryotes and eukaryotes.</title>
        <authorList>
            <person name="Spang A."/>
            <person name="Saw J.H."/>
            <person name="Jorgensen S.L."/>
            <person name="Zaremba-Niedzwiedzka K."/>
            <person name="Martijn J."/>
            <person name="Lind A.E."/>
            <person name="van Eijk R."/>
            <person name="Schleper C."/>
            <person name="Guy L."/>
            <person name="Ettema T.J."/>
        </authorList>
    </citation>
    <scope>NUCLEOTIDE SEQUENCE</scope>
</reference>
<dbReference type="InterPro" id="IPR051396">
    <property type="entry name" value="Bact_Antivir_Def_Nuclease"/>
</dbReference>
<dbReference type="EMBL" id="LAZR01007464">
    <property type="protein sequence ID" value="KKM85096.1"/>
    <property type="molecule type" value="Genomic_DNA"/>
</dbReference>
<gene>
    <name evidence="2" type="ORF">LCGC14_1292530</name>
</gene>
<protein>
    <recommendedName>
        <fullName evidence="1">Endonuclease GajA/Old nuclease/RecF-like AAA domain-containing protein</fullName>
    </recommendedName>
</protein>
<dbReference type="SUPFAM" id="SSF52540">
    <property type="entry name" value="P-loop containing nucleoside triphosphate hydrolases"/>
    <property type="match status" value="1"/>
</dbReference>
<dbReference type="Pfam" id="PF13175">
    <property type="entry name" value="AAA_15"/>
    <property type="match status" value="1"/>
</dbReference>
<organism evidence="2">
    <name type="scientific">marine sediment metagenome</name>
    <dbReference type="NCBI Taxonomy" id="412755"/>
    <lineage>
        <taxon>unclassified sequences</taxon>
        <taxon>metagenomes</taxon>
        <taxon>ecological metagenomes</taxon>
    </lineage>
</organism>
<proteinExistence type="predicted"/>
<dbReference type="AlphaFoldDB" id="A0A0F9LCU9"/>
<dbReference type="InterPro" id="IPR027417">
    <property type="entry name" value="P-loop_NTPase"/>
</dbReference>
<dbReference type="CDD" id="cd00267">
    <property type="entry name" value="ABC_ATPase"/>
    <property type="match status" value="1"/>
</dbReference>
<dbReference type="Gene3D" id="3.40.50.300">
    <property type="entry name" value="P-loop containing nucleotide triphosphate hydrolases"/>
    <property type="match status" value="1"/>
</dbReference>
<dbReference type="PANTHER" id="PTHR43581:SF4">
    <property type="entry name" value="ATP_GTP PHOSPHATASE"/>
    <property type="match status" value="1"/>
</dbReference>
<sequence length="534" mass="62185">MKILIENFGPVKSIEIDLNKLMIFVGRNNSGKSYISLLIDIINKSFLELKEQLIELVDLHRYDFISEFQNDDYFLPWMLRVVGSLPIKAFNYESIYKKITKETIDKYISTIEGKMSLKYPFKSRVLIPEEVVKSSYEYFVSFINERFGTIFLRKLTKKFSSKISDLINFDAENSKIAIICKNVEVSLNLRKKDNDVLVSFQFLKTQKSLLKAKQPLKNIEYEIERYFKAKTRLKEKFKNDILNLTSNVIFGVIFKEVMELIMRNFLKTIYIPSTRSGLIQAYETISLAYIQLAPEIPLTKIDFPTLSGISTDFITELYKSRRKPISYREKDKKFLKQMGKIVDFIETNILFGKIEIKKGKEKLGYYITYNIIGHEIPLYRASSMVSELASLVIFLKNLILPRDLLIFEEPESHLHPDSQMQIAMLISMLIKNSVNFIITTHSDFLLGQINNFIKASNLSLKEIKRIYGENLAISKEDVSLNLFVRNDELNETTVKKIELDDFGMTEDIFYKITAELYQKSSIITELLNQKIADE</sequence>
<feature type="domain" description="Endonuclease GajA/Old nuclease/RecF-like AAA" evidence="1">
    <location>
        <begin position="2"/>
        <end position="445"/>
    </location>
</feature>
<evidence type="ECO:0000259" key="1">
    <source>
        <dbReference type="Pfam" id="PF13175"/>
    </source>
</evidence>
<dbReference type="PANTHER" id="PTHR43581">
    <property type="entry name" value="ATP/GTP PHOSPHATASE"/>
    <property type="match status" value="1"/>
</dbReference>
<accession>A0A0F9LCU9</accession>
<dbReference type="InterPro" id="IPR041685">
    <property type="entry name" value="AAA_GajA/Old/RecF-like"/>
</dbReference>